<protein>
    <submittedName>
        <fullName evidence="9">Response regulator transcription factor</fullName>
    </submittedName>
</protein>
<dbReference type="Pfam" id="PF00486">
    <property type="entry name" value="Trans_reg_C"/>
    <property type="match status" value="1"/>
</dbReference>
<organism evidence="9 10">
    <name type="scientific">Propioniciclava tarda</name>
    <dbReference type="NCBI Taxonomy" id="433330"/>
    <lineage>
        <taxon>Bacteria</taxon>
        <taxon>Bacillati</taxon>
        <taxon>Actinomycetota</taxon>
        <taxon>Actinomycetes</taxon>
        <taxon>Propionibacteriales</taxon>
        <taxon>Propionibacteriaceae</taxon>
        <taxon>Propioniciclava</taxon>
    </lineage>
</organism>
<dbReference type="SMART" id="SM00862">
    <property type="entry name" value="Trans_reg_C"/>
    <property type="match status" value="1"/>
</dbReference>
<keyword evidence="1" id="KW-0597">Phosphoprotein</keyword>
<evidence type="ECO:0000256" key="7">
    <source>
        <dbReference type="PROSITE-ProRule" id="PRU01091"/>
    </source>
</evidence>
<dbReference type="Gene3D" id="3.40.50.2300">
    <property type="match status" value="1"/>
</dbReference>
<evidence type="ECO:0000256" key="1">
    <source>
        <dbReference type="ARBA" id="ARBA00022553"/>
    </source>
</evidence>
<dbReference type="EMBL" id="SDMR01000016">
    <property type="protein sequence ID" value="TBT94251.1"/>
    <property type="molecule type" value="Genomic_DNA"/>
</dbReference>
<dbReference type="GO" id="GO:0032993">
    <property type="term" value="C:protein-DNA complex"/>
    <property type="evidence" value="ECO:0007669"/>
    <property type="project" value="TreeGrafter"/>
</dbReference>
<evidence type="ECO:0000313" key="10">
    <source>
        <dbReference type="Proteomes" id="UP000291933"/>
    </source>
</evidence>
<dbReference type="OrthoDB" id="5511894at2"/>
<evidence type="ECO:0000256" key="4">
    <source>
        <dbReference type="ARBA" id="ARBA00023125"/>
    </source>
</evidence>
<dbReference type="InterPro" id="IPR039420">
    <property type="entry name" value="WalR-like"/>
</dbReference>
<dbReference type="PANTHER" id="PTHR48111:SF16">
    <property type="entry name" value="TRANSCRIPTIONAL REGULATORY PROTEIN GLNR"/>
    <property type="match status" value="1"/>
</dbReference>
<evidence type="ECO:0000256" key="3">
    <source>
        <dbReference type="ARBA" id="ARBA00023015"/>
    </source>
</evidence>
<dbReference type="CDD" id="cd00383">
    <property type="entry name" value="trans_reg_C"/>
    <property type="match status" value="1"/>
</dbReference>
<dbReference type="GO" id="GO:0005829">
    <property type="term" value="C:cytosol"/>
    <property type="evidence" value="ECO:0007669"/>
    <property type="project" value="TreeGrafter"/>
</dbReference>
<comment type="caution">
    <text evidence="9">The sequence shown here is derived from an EMBL/GenBank/DDBJ whole genome shotgun (WGS) entry which is preliminary data.</text>
</comment>
<sequence length="226" mass="24504">MAQLLVVTPDASDPAAPVSLPGLALLAHTMRICLPDADALTAASRVDAVVIDARTDLAAARTVCRLFVAAGNSVPLLLVLSEGGFVAIRPDWGVDDIVCDTAGPAEFEARLRLLLERTEESSVLATGPLTIDENGYHAAVNGRPLDLTYTEFELLKYLAQHPGRVFSREQLLSDVWGYDYYGGTRTVDVHVRRLRAKLGVEFESLIGTVRNVGYRFSPEGIPRADE</sequence>
<keyword evidence="2" id="KW-0902">Two-component regulatory system</keyword>
<name>A0A4V2JSZ8_PROTD</name>
<dbReference type="InterPro" id="IPR016032">
    <property type="entry name" value="Sig_transdc_resp-reg_C-effctor"/>
</dbReference>
<dbReference type="RefSeq" id="WP_131172777.1">
    <property type="nucleotide sequence ID" value="NZ_FXTL01000016.1"/>
</dbReference>
<dbReference type="Pfam" id="PF21695">
    <property type="entry name" value="GlnR_1st"/>
    <property type="match status" value="1"/>
</dbReference>
<evidence type="ECO:0000313" key="9">
    <source>
        <dbReference type="EMBL" id="TBT94251.1"/>
    </source>
</evidence>
<dbReference type="GO" id="GO:0006355">
    <property type="term" value="P:regulation of DNA-templated transcription"/>
    <property type="evidence" value="ECO:0007669"/>
    <property type="project" value="InterPro"/>
</dbReference>
<feature type="DNA-binding region" description="OmpR/PhoB-type" evidence="7">
    <location>
        <begin position="121"/>
        <end position="218"/>
    </location>
</feature>
<gene>
    <name evidence="9" type="ORF">ET996_11880</name>
</gene>
<accession>A0A4V2JSZ8</accession>
<evidence type="ECO:0000256" key="5">
    <source>
        <dbReference type="ARBA" id="ARBA00023159"/>
    </source>
</evidence>
<dbReference type="SUPFAM" id="SSF46894">
    <property type="entry name" value="C-terminal effector domain of the bipartite response regulators"/>
    <property type="match status" value="1"/>
</dbReference>
<keyword evidence="3" id="KW-0805">Transcription regulation</keyword>
<dbReference type="GO" id="GO:0000976">
    <property type="term" value="F:transcription cis-regulatory region binding"/>
    <property type="evidence" value="ECO:0007669"/>
    <property type="project" value="TreeGrafter"/>
</dbReference>
<dbReference type="AlphaFoldDB" id="A0A4V2JSZ8"/>
<dbReference type="PROSITE" id="PS51755">
    <property type="entry name" value="OMPR_PHOB"/>
    <property type="match status" value="1"/>
</dbReference>
<reference evidence="9 10" key="1">
    <citation type="submission" date="2019-01" db="EMBL/GenBank/DDBJ databases">
        <title>Lactibacter flavus gen. nov., sp. nov., a novel bacterium of the family Propionibacteriaceae isolated from raw milk and dairy products.</title>
        <authorList>
            <person name="Huptas C."/>
            <person name="Wenning M."/>
            <person name="Breitenwieser F."/>
            <person name="Doll E."/>
            <person name="Von Neubeck M."/>
            <person name="Busse H.-J."/>
            <person name="Scherer S."/>
        </authorList>
    </citation>
    <scope>NUCLEOTIDE SEQUENCE [LARGE SCALE GENOMIC DNA]</scope>
    <source>
        <strain evidence="9 10">DSM 22130</strain>
    </source>
</reference>
<dbReference type="Gene3D" id="1.10.10.10">
    <property type="entry name" value="Winged helix-like DNA-binding domain superfamily/Winged helix DNA-binding domain"/>
    <property type="match status" value="1"/>
</dbReference>
<dbReference type="InterPro" id="IPR001867">
    <property type="entry name" value="OmpR/PhoB-type_DNA-bd"/>
</dbReference>
<dbReference type="InterPro" id="IPR036388">
    <property type="entry name" value="WH-like_DNA-bd_sf"/>
</dbReference>
<keyword evidence="10" id="KW-1185">Reference proteome</keyword>
<dbReference type="Proteomes" id="UP000291933">
    <property type="component" value="Unassembled WGS sequence"/>
</dbReference>
<keyword evidence="4 7" id="KW-0238">DNA-binding</keyword>
<keyword evidence="5" id="KW-0010">Activator</keyword>
<keyword evidence="6" id="KW-0804">Transcription</keyword>
<dbReference type="FunFam" id="1.10.10.10:FF:000216">
    <property type="entry name" value="DNA-binding response regulator"/>
    <property type="match status" value="1"/>
</dbReference>
<evidence type="ECO:0000259" key="8">
    <source>
        <dbReference type="PROSITE" id="PS51755"/>
    </source>
</evidence>
<dbReference type="GO" id="GO:0000156">
    <property type="term" value="F:phosphorelay response regulator activity"/>
    <property type="evidence" value="ECO:0007669"/>
    <property type="project" value="TreeGrafter"/>
</dbReference>
<dbReference type="InterPro" id="IPR049170">
    <property type="entry name" value="GlnR_N"/>
</dbReference>
<feature type="domain" description="OmpR/PhoB-type" evidence="8">
    <location>
        <begin position="121"/>
        <end position="218"/>
    </location>
</feature>
<proteinExistence type="predicted"/>
<evidence type="ECO:0000256" key="6">
    <source>
        <dbReference type="ARBA" id="ARBA00023163"/>
    </source>
</evidence>
<dbReference type="PANTHER" id="PTHR48111">
    <property type="entry name" value="REGULATOR OF RPOS"/>
    <property type="match status" value="1"/>
</dbReference>
<evidence type="ECO:0000256" key="2">
    <source>
        <dbReference type="ARBA" id="ARBA00023012"/>
    </source>
</evidence>